<evidence type="ECO:0000256" key="2">
    <source>
        <dbReference type="ARBA" id="ARBA00022448"/>
    </source>
</evidence>
<evidence type="ECO:0000256" key="1">
    <source>
        <dbReference type="ARBA" id="ARBA00004651"/>
    </source>
</evidence>
<dbReference type="InterPro" id="IPR020846">
    <property type="entry name" value="MFS_dom"/>
</dbReference>
<evidence type="ECO:0000256" key="5">
    <source>
        <dbReference type="ARBA" id="ARBA00022989"/>
    </source>
</evidence>
<dbReference type="Proteomes" id="UP000515917">
    <property type="component" value="Chromosome"/>
</dbReference>
<dbReference type="SUPFAM" id="SSF103473">
    <property type="entry name" value="MFS general substrate transporter"/>
    <property type="match status" value="1"/>
</dbReference>
<keyword evidence="4 7" id="KW-0812">Transmembrane</keyword>
<dbReference type="GO" id="GO:0005886">
    <property type="term" value="C:plasma membrane"/>
    <property type="evidence" value="ECO:0007669"/>
    <property type="project" value="UniProtKB-SubCell"/>
</dbReference>
<gene>
    <name evidence="9" type="ORF">C1H71_13900</name>
</gene>
<dbReference type="RefSeq" id="WP_130107053.1">
    <property type="nucleotide sequence ID" value="NZ_CP025781.1"/>
</dbReference>
<dbReference type="InterPro" id="IPR036259">
    <property type="entry name" value="MFS_trans_sf"/>
</dbReference>
<feature type="domain" description="Major facilitator superfamily (MFS) profile" evidence="8">
    <location>
        <begin position="16"/>
        <end position="457"/>
    </location>
</feature>
<feature type="transmembrane region" description="Helical" evidence="7">
    <location>
        <begin position="81"/>
        <end position="107"/>
    </location>
</feature>
<reference evidence="9 10" key="1">
    <citation type="submission" date="2018-01" db="EMBL/GenBank/DDBJ databases">
        <title>Genome sequence of Iodobacter sp. strain PCH194 isolated from Indian Trans-Himalaya.</title>
        <authorList>
            <person name="Kumar V."/>
            <person name="Thakur V."/>
            <person name="Kumar S."/>
            <person name="Singh D."/>
        </authorList>
    </citation>
    <scope>NUCLEOTIDE SEQUENCE [LARGE SCALE GENOMIC DNA]</scope>
    <source>
        <strain evidence="9 10">PCH194</strain>
    </source>
</reference>
<dbReference type="Gene3D" id="1.20.1720.10">
    <property type="entry name" value="Multidrug resistance protein D"/>
    <property type="match status" value="1"/>
</dbReference>
<dbReference type="GO" id="GO:0022857">
    <property type="term" value="F:transmembrane transporter activity"/>
    <property type="evidence" value="ECO:0007669"/>
    <property type="project" value="InterPro"/>
</dbReference>
<sequence>MQTPNTERTFTQSLLAMLGICFVTMMVALDQTVVATALPTIVAELHGFELYAWVSTAYLLASVVTIPIFGRLGDYYGRRPFVVVAIIIFTLASILCGMANSMLLLVLARALQGIGGGMLVGTAFACIPDLFPDSKVRLQWQVMLSAAFGIANAIGPSIGGLLTHYVSWRAVFFVNIPVGLLSVFFVSRYLPRIRPRPQHSNKIRLDWLGALLITLFLGSLQLSVEWLPAQGLSLTVVATLIICILTGVLAWRQEANNEHAMLPFALFRDPALAVLFRLSLLMGFTMFAILSYAPLLLQGGFHLSASQAGMLITPLVVCITFASIINGRVVPHLPRPEAMLYVGFGLLLVCVLGMMLISPQTSHTLVIALMVSGGLGLGFIMPNLTIFVQETCPRKDLGISTALLQSLRMIGGMLSTALVGSILTWRYGHEIQQRFANQTAIANLMHDPQVLVNPEAQQIAVTQINQMGFDGLALIEQARATLSHAIQSSQWLGVAAILFAFWCLRRIPRIQFKSKAVA</sequence>
<dbReference type="EMBL" id="CP025781">
    <property type="protein sequence ID" value="QBC44515.1"/>
    <property type="molecule type" value="Genomic_DNA"/>
</dbReference>
<dbReference type="AlphaFoldDB" id="A0A7G3GCW7"/>
<evidence type="ECO:0000256" key="6">
    <source>
        <dbReference type="ARBA" id="ARBA00023136"/>
    </source>
</evidence>
<dbReference type="PANTHER" id="PTHR23501">
    <property type="entry name" value="MAJOR FACILITATOR SUPERFAMILY"/>
    <property type="match status" value="1"/>
</dbReference>
<feature type="transmembrane region" description="Helical" evidence="7">
    <location>
        <begin position="207"/>
        <end position="224"/>
    </location>
</feature>
<evidence type="ECO:0000256" key="3">
    <source>
        <dbReference type="ARBA" id="ARBA00022475"/>
    </source>
</evidence>
<dbReference type="PANTHER" id="PTHR23501:SF191">
    <property type="entry name" value="VACUOLAR BASIC AMINO ACID TRANSPORTER 4"/>
    <property type="match status" value="1"/>
</dbReference>
<keyword evidence="6 7" id="KW-0472">Membrane</keyword>
<feature type="transmembrane region" description="Helical" evidence="7">
    <location>
        <begin position="364"/>
        <end position="388"/>
    </location>
</feature>
<evidence type="ECO:0000256" key="7">
    <source>
        <dbReference type="SAM" id="Phobius"/>
    </source>
</evidence>
<dbReference type="KEGG" id="ifl:C1H71_13900"/>
<name>A0A7G3GCW7_9NEIS</name>
<protein>
    <submittedName>
        <fullName evidence="9">MFS transporter</fullName>
    </submittedName>
</protein>
<keyword evidence="3" id="KW-1003">Cell membrane</keyword>
<dbReference type="InterPro" id="IPR011701">
    <property type="entry name" value="MFS"/>
</dbReference>
<feature type="transmembrane region" description="Helical" evidence="7">
    <location>
        <begin position="305"/>
        <end position="326"/>
    </location>
</feature>
<dbReference type="Pfam" id="PF07690">
    <property type="entry name" value="MFS_1"/>
    <property type="match status" value="1"/>
</dbReference>
<evidence type="ECO:0000313" key="10">
    <source>
        <dbReference type="Proteomes" id="UP000515917"/>
    </source>
</evidence>
<feature type="transmembrane region" description="Helical" evidence="7">
    <location>
        <begin position="14"/>
        <end position="38"/>
    </location>
</feature>
<feature type="transmembrane region" description="Helical" evidence="7">
    <location>
        <begin position="168"/>
        <end position="186"/>
    </location>
</feature>
<dbReference type="PROSITE" id="PS50850">
    <property type="entry name" value="MFS"/>
    <property type="match status" value="1"/>
</dbReference>
<accession>A0A7G3GCW7</accession>
<comment type="subcellular location">
    <subcellularLocation>
        <location evidence="1">Cell membrane</location>
        <topology evidence="1">Multi-pass membrane protein</topology>
    </subcellularLocation>
</comment>
<dbReference type="Gene3D" id="1.20.1250.20">
    <property type="entry name" value="MFS general substrate transporter like domains"/>
    <property type="match status" value="1"/>
</dbReference>
<evidence type="ECO:0000259" key="8">
    <source>
        <dbReference type="PROSITE" id="PS50850"/>
    </source>
</evidence>
<feature type="transmembrane region" description="Helical" evidence="7">
    <location>
        <begin position="50"/>
        <end position="69"/>
    </location>
</feature>
<organism evidence="9 10">
    <name type="scientific">Iodobacter fluviatilis</name>
    <dbReference type="NCBI Taxonomy" id="537"/>
    <lineage>
        <taxon>Bacteria</taxon>
        <taxon>Pseudomonadati</taxon>
        <taxon>Pseudomonadota</taxon>
        <taxon>Betaproteobacteria</taxon>
        <taxon>Neisseriales</taxon>
        <taxon>Chitinibacteraceae</taxon>
        <taxon>Iodobacter</taxon>
    </lineage>
</organism>
<proteinExistence type="predicted"/>
<keyword evidence="5 7" id="KW-1133">Transmembrane helix</keyword>
<feature type="transmembrane region" description="Helical" evidence="7">
    <location>
        <begin position="338"/>
        <end position="358"/>
    </location>
</feature>
<feature type="transmembrane region" description="Helical" evidence="7">
    <location>
        <begin position="143"/>
        <end position="162"/>
    </location>
</feature>
<keyword evidence="2" id="KW-0813">Transport</keyword>
<feature type="transmembrane region" description="Helical" evidence="7">
    <location>
        <begin position="113"/>
        <end position="131"/>
    </location>
</feature>
<dbReference type="FunFam" id="1.20.1720.10:FF:000004">
    <property type="entry name" value="EmrB/QacA family drug resistance transporter"/>
    <property type="match status" value="1"/>
</dbReference>
<evidence type="ECO:0000256" key="4">
    <source>
        <dbReference type="ARBA" id="ARBA00022692"/>
    </source>
</evidence>
<keyword evidence="10" id="KW-1185">Reference proteome</keyword>
<feature type="transmembrane region" description="Helical" evidence="7">
    <location>
        <begin position="272"/>
        <end position="293"/>
    </location>
</feature>
<evidence type="ECO:0000313" key="9">
    <source>
        <dbReference type="EMBL" id="QBC44515.1"/>
    </source>
</evidence>
<feature type="transmembrane region" description="Helical" evidence="7">
    <location>
        <begin position="230"/>
        <end position="251"/>
    </location>
</feature>